<evidence type="ECO:0000313" key="3">
    <source>
        <dbReference type="EMBL" id="WYJ89393.1"/>
    </source>
</evidence>
<feature type="transmembrane region" description="Helical" evidence="1">
    <location>
        <begin position="7"/>
        <end position="24"/>
    </location>
</feature>
<name>A0A242KDT3_9ENTE</name>
<evidence type="ECO:0000256" key="1">
    <source>
        <dbReference type="SAM" id="Phobius"/>
    </source>
</evidence>
<reference evidence="2" key="1">
    <citation type="submission" date="2017-05" db="EMBL/GenBank/DDBJ databases">
        <title>The Genome Sequence of Enterococcus sp. 9E7_DIV0242.</title>
        <authorList>
            <consortium name="The Broad Institute Genomics Platform"/>
            <consortium name="The Broad Institute Genomic Center for Infectious Diseases"/>
            <person name="Earl A."/>
            <person name="Manson A."/>
            <person name="Schwartman J."/>
            <person name="Gilmore M."/>
            <person name="Abouelleil A."/>
            <person name="Cao P."/>
            <person name="Chapman S."/>
            <person name="Cusick C."/>
            <person name="Shea T."/>
            <person name="Young S."/>
            <person name="Neafsey D."/>
            <person name="Nusbaum C."/>
            <person name="Birren B."/>
        </authorList>
    </citation>
    <scope>NUCLEOTIDE SEQUENCE [LARGE SCALE GENOMIC DNA]</scope>
    <source>
        <strain evidence="2">9E7_DIV0242</strain>
    </source>
</reference>
<sequence length="118" mass="12939">MTYFQRLVVNTLTFVSLAVIFPDMIHVKSLGIAIVAAFVLSVLNMLVKPILTLLSLPFTLITFGLFSFVVNAMILKMTSFFVGEMNFGFSGFGAAILMAVIMSLVNAVVSEHNLNKEE</sequence>
<proteinExistence type="predicted"/>
<keyword evidence="1" id="KW-0472">Membrane</keyword>
<dbReference type="RefSeq" id="WP_086348198.1">
    <property type="nucleotide sequence ID" value="NZ_CP147247.1"/>
</dbReference>
<keyword evidence="1" id="KW-1133">Transmembrane helix</keyword>
<reference evidence="3" key="3">
    <citation type="submission" date="2024-03" db="EMBL/GenBank/DDBJ databases">
        <title>The Genome Sequence of Enterococcus sp. DIV0242b.</title>
        <authorList>
            <consortium name="The Broad Institute Genomics Platform"/>
            <consortium name="The Broad Institute Microbial Omics Core"/>
            <consortium name="The Broad Institute Genomic Center for Infectious Diseases"/>
            <person name="Earl A."/>
            <person name="Manson A."/>
            <person name="Gilmore M."/>
            <person name="Schwartman J."/>
            <person name="Shea T."/>
            <person name="Abouelleil A."/>
            <person name="Cao P."/>
            <person name="Chapman S."/>
            <person name="Cusick C."/>
            <person name="Young S."/>
            <person name="Neafsey D."/>
            <person name="Nusbaum C."/>
            <person name="Birren B."/>
        </authorList>
    </citation>
    <scope>NUCLEOTIDE SEQUENCE</scope>
    <source>
        <strain evidence="3">9E7_DIV0242</strain>
    </source>
</reference>
<dbReference type="OrthoDB" id="7205479at2"/>
<gene>
    <name evidence="3" type="ORF">A5888_001113</name>
    <name evidence="2" type="ORF">A5888_001127</name>
</gene>
<dbReference type="InterPro" id="IPR007165">
    <property type="entry name" value="Phage_holin_4_2"/>
</dbReference>
<dbReference type="EMBL" id="CP147247">
    <property type="protein sequence ID" value="WYJ89393.1"/>
    <property type="molecule type" value="Genomic_DNA"/>
</dbReference>
<feature type="transmembrane region" description="Helical" evidence="1">
    <location>
        <begin position="54"/>
        <end position="75"/>
    </location>
</feature>
<evidence type="ECO:0000313" key="2">
    <source>
        <dbReference type="EMBL" id="OTP19312.1"/>
    </source>
</evidence>
<feature type="transmembrane region" description="Helical" evidence="1">
    <location>
        <begin position="87"/>
        <end position="109"/>
    </location>
</feature>
<dbReference type="AlphaFoldDB" id="A0A242KDT3"/>
<keyword evidence="1" id="KW-0812">Transmembrane</keyword>
<feature type="transmembrane region" description="Helical" evidence="1">
    <location>
        <begin position="30"/>
        <end position="47"/>
    </location>
</feature>
<dbReference type="EMBL" id="NGMM01000001">
    <property type="protein sequence ID" value="OTP19312.1"/>
    <property type="molecule type" value="Genomic_DNA"/>
</dbReference>
<dbReference type="PANTHER" id="PTHR37309">
    <property type="entry name" value="SLR0284 PROTEIN"/>
    <property type="match status" value="1"/>
</dbReference>
<keyword evidence="4" id="KW-1185">Reference proteome</keyword>
<accession>A0A242KDT3</accession>
<organism evidence="2">
    <name type="scientific">Candidatus Enterococcus clewellii</name>
    <dbReference type="NCBI Taxonomy" id="1834193"/>
    <lineage>
        <taxon>Bacteria</taxon>
        <taxon>Bacillati</taxon>
        <taxon>Bacillota</taxon>
        <taxon>Bacilli</taxon>
        <taxon>Lactobacillales</taxon>
        <taxon>Enterococcaceae</taxon>
        <taxon>Enterococcus</taxon>
    </lineage>
</organism>
<dbReference type="PANTHER" id="PTHR37309:SF1">
    <property type="entry name" value="SLR0284 PROTEIN"/>
    <property type="match status" value="1"/>
</dbReference>
<reference evidence="3" key="2">
    <citation type="submission" date="2017-05" db="EMBL/GenBank/DDBJ databases">
        <authorList>
            <consortium name="The Broad Institute Genomics Platform"/>
            <consortium name="The Broad Institute Genomic Center for Infectious Diseases"/>
            <person name="Earl A."/>
            <person name="Manson A."/>
            <person name="Schwartman J."/>
            <person name="Gilmore M."/>
            <person name="Abouelleil A."/>
            <person name="Cao P."/>
            <person name="Chapman S."/>
            <person name="Cusick C."/>
            <person name="Shea T."/>
            <person name="Young S."/>
            <person name="Neafsey D."/>
            <person name="Nusbaum C."/>
            <person name="Birren B."/>
        </authorList>
    </citation>
    <scope>NUCLEOTIDE SEQUENCE</scope>
    <source>
        <strain evidence="3">9E7_DIV0242</strain>
    </source>
</reference>
<evidence type="ECO:0000313" key="4">
    <source>
        <dbReference type="Proteomes" id="UP000195141"/>
    </source>
</evidence>
<dbReference type="Proteomes" id="UP000195141">
    <property type="component" value="Chromosome"/>
</dbReference>
<protein>
    <submittedName>
        <fullName evidence="2">Membrane protein</fullName>
    </submittedName>
</protein>
<dbReference type="Pfam" id="PF04020">
    <property type="entry name" value="Phage_holin_4_2"/>
    <property type="match status" value="1"/>
</dbReference>